<feature type="compositionally biased region" description="Pro residues" evidence="3">
    <location>
        <begin position="10"/>
        <end position="19"/>
    </location>
</feature>
<dbReference type="SUPFAM" id="SSF46785">
    <property type="entry name" value="Winged helix' DNA-binding domain"/>
    <property type="match status" value="1"/>
</dbReference>
<evidence type="ECO:0000256" key="3">
    <source>
        <dbReference type="SAM" id="MobiDB-lite"/>
    </source>
</evidence>
<evidence type="ECO:0000313" key="6">
    <source>
        <dbReference type="Proteomes" id="UP001165082"/>
    </source>
</evidence>
<dbReference type="OrthoDB" id="1418352at2759"/>
<dbReference type="AlphaFoldDB" id="A0A9W7G0F3"/>
<protein>
    <recommendedName>
        <fullName evidence="4">PCI domain-containing protein</fullName>
    </recommendedName>
</protein>
<dbReference type="InterPro" id="IPR050871">
    <property type="entry name" value="26S_Proteasome/COP9_Components"/>
</dbReference>
<evidence type="ECO:0000259" key="4">
    <source>
        <dbReference type="PROSITE" id="PS50250"/>
    </source>
</evidence>
<name>A0A9W7G0F3_9STRA</name>
<comment type="caution">
    <text evidence="5">The sequence shown here is derived from an EMBL/GenBank/DDBJ whole genome shotgun (WGS) entry which is preliminary data.</text>
</comment>
<organism evidence="5 6">
    <name type="scientific">Triparma retinervis</name>
    <dbReference type="NCBI Taxonomy" id="2557542"/>
    <lineage>
        <taxon>Eukaryota</taxon>
        <taxon>Sar</taxon>
        <taxon>Stramenopiles</taxon>
        <taxon>Ochrophyta</taxon>
        <taxon>Bolidophyceae</taxon>
        <taxon>Parmales</taxon>
        <taxon>Triparmaceae</taxon>
        <taxon>Triparma</taxon>
    </lineage>
</organism>
<comment type="similarity">
    <text evidence="1">Belongs to the proteasome subunit S9 family.</text>
</comment>
<dbReference type="InterPro" id="IPR040780">
    <property type="entry name" value="Rpn6_C_helix"/>
</dbReference>
<dbReference type="PROSITE" id="PS50250">
    <property type="entry name" value="PCI"/>
    <property type="match status" value="1"/>
</dbReference>
<dbReference type="EMBL" id="BRXZ01007649">
    <property type="protein sequence ID" value="GMI30791.1"/>
    <property type="molecule type" value="Genomic_DNA"/>
</dbReference>
<evidence type="ECO:0000256" key="2">
    <source>
        <dbReference type="ARBA" id="ARBA00022942"/>
    </source>
</evidence>
<dbReference type="Pfam" id="PF18503">
    <property type="entry name" value="RPN6_C_helix"/>
    <property type="match status" value="1"/>
</dbReference>
<gene>
    <name evidence="5" type="ORF">TrRE_jg2243</name>
</gene>
<dbReference type="Gene3D" id="1.25.40.570">
    <property type="match status" value="1"/>
</dbReference>
<sequence length="450" mass="50042">MPDSMEVDPNPTPPPPPVPAVVEEEDDSVDLADALASAEDKSTSIQNRRKSLTEIVTEPERFSLFCVRVKESAVYALARNFCEGSDYTEILSFVTTTCGTFFDNINKAKVAKIVRQVLDIVSLEAPNEHEMLADVCKAVVKWCKECNRTFLRQRVESKLASVWFLQGKFSDALELISALLTELKKLDDKQLLVETHLTEAKIHHGLTNIPKAKAALTASRTCANAIYGDYNTAHSYFLEAFEQLDQLNDTEKAIPCLKYMMLCKILDSLGKTLKLSARGIPGMKTSKADAELSGLVTGKQGVKYAGIDIEAMTAIANAASKRDLSLFEATTAKYSEQLQTDILIKHHLHILLEQLLESNLLRLIEPFSCVEIAHIASLIDMEPKAVEKKISQMILDDKLNGILNQGEGQLILHEEERGDKTSETGKELIKNMGKVVDNLFKRSQTELVMR</sequence>
<evidence type="ECO:0000256" key="1">
    <source>
        <dbReference type="ARBA" id="ARBA00007454"/>
    </source>
</evidence>
<evidence type="ECO:0000313" key="5">
    <source>
        <dbReference type="EMBL" id="GMI30791.1"/>
    </source>
</evidence>
<dbReference type="InterPro" id="IPR040773">
    <property type="entry name" value="Rpn6_N"/>
</dbReference>
<dbReference type="Pfam" id="PF18055">
    <property type="entry name" value="RPN6_N"/>
    <property type="match status" value="1"/>
</dbReference>
<dbReference type="SMART" id="SM00088">
    <property type="entry name" value="PINT"/>
    <property type="match status" value="1"/>
</dbReference>
<accession>A0A9W7G0F3</accession>
<dbReference type="SUPFAM" id="SSF48452">
    <property type="entry name" value="TPR-like"/>
    <property type="match status" value="1"/>
</dbReference>
<dbReference type="SMART" id="SM00753">
    <property type="entry name" value="PAM"/>
    <property type="match status" value="1"/>
</dbReference>
<dbReference type="InterPro" id="IPR000717">
    <property type="entry name" value="PCI_dom"/>
</dbReference>
<reference evidence="5" key="1">
    <citation type="submission" date="2022-07" db="EMBL/GenBank/DDBJ databases">
        <title>Genome analysis of Parmales, a sister group of diatoms, reveals the evolutionary specialization of diatoms from phago-mixotrophs to photoautotrophs.</title>
        <authorList>
            <person name="Ban H."/>
            <person name="Sato S."/>
            <person name="Yoshikawa S."/>
            <person name="Kazumasa Y."/>
            <person name="Nakamura Y."/>
            <person name="Ichinomiya M."/>
            <person name="Saitoh K."/>
            <person name="Sato N."/>
            <person name="Blanc-Mathieu R."/>
            <person name="Endo H."/>
            <person name="Kuwata A."/>
            <person name="Ogata H."/>
        </authorList>
    </citation>
    <scope>NUCLEOTIDE SEQUENCE</scope>
</reference>
<feature type="region of interest" description="Disordered" evidence="3">
    <location>
        <begin position="1"/>
        <end position="26"/>
    </location>
</feature>
<keyword evidence="6" id="KW-1185">Reference proteome</keyword>
<dbReference type="Pfam" id="PF01399">
    <property type="entry name" value="PCI"/>
    <property type="match status" value="1"/>
</dbReference>
<keyword evidence="2" id="KW-0647">Proteasome</keyword>
<dbReference type="InterPro" id="IPR036390">
    <property type="entry name" value="WH_DNA-bd_sf"/>
</dbReference>
<dbReference type="Proteomes" id="UP001165082">
    <property type="component" value="Unassembled WGS sequence"/>
</dbReference>
<feature type="domain" description="PCI" evidence="4">
    <location>
        <begin position="233"/>
        <end position="417"/>
    </location>
</feature>
<dbReference type="PANTHER" id="PTHR10678">
    <property type="entry name" value="26S PROTEASOME NON-ATPASE REGULATORY SUBUNIT 11/COP9 SIGNALOSOME COMPLEX SUBUNIT 2"/>
    <property type="match status" value="1"/>
</dbReference>
<proteinExistence type="inferred from homology"/>
<dbReference type="GO" id="GO:0000502">
    <property type="term" value="C:proteasome complex"/>
    <property type="evidence" value="ECO:0007669"/>
    <property type="project" value="UniProtKB-KW"/>
</dbReference>
<dbReference type="InterPro" id="IPR011990">
    <property type="entry name" value="TPR-like_helical_dom_sf"/>
</dbReference>